<evidence type="ECO:0000256" key="1">
    <source>
        <dbReference type="SAM" id="MobiDB-lite"/>
    </source>
</evidence>
<keyword evidence="2" id="KW-1133">Transmembrane helix</keyword>
<dbReference type="RefSeq" id="WP_167209472.1">
    <property type="nucleotide sequence ID" value="NZ_JAASRO010000001.1"/>
</dbReference>
<sequence length="256" mass="26653">MAEGNAGPRARRHRGRPNRSGGWLGLVVLAVTGTLTLALVGVLAWAALFNDRDTSVADVAPGRTTSQSPHADHTSAPAASQPSASPLLARTASLEGCVAEVAAADAEVAAARIGIGHWAEHIQARTDLLTGSQPKEVTKAIWKRTREAGPADLTRHQQAVAEHARRAGSCAGAPKSTQLTACQQRLRILDKAVATGAAGMGDWRAHQNAMAAHKAGEIDAAHAQTMWEAAWTAAPKNINAFKAADATLRTAPACRS</sequence>
<accession>A0A7X5VCQ2</accession>
<proteinExistence type="predicted"/>
<keyword evidence="2" id="KW-0812">Transmembrane</keyword>
<evidence type="ECO:0000256" key="2">
    <source>
        <dbReference type="SAM" id="Phobius"/>
    </source>
</evidence>
<name>A0A7X5VCQ2_9ACTN</name>
<comment type="caution">
    <text evidence="3">The sequence shown here is derived from an EMBL/GenBank/DDBJ whole genome shotgun (WGS) entry which is preliminary data.</text>
</comment>
<dbReference type="AlphaFoldDB" id="A0A7X5VCQ2"/>
<feature type="transmembrane region" description="Helical" evidence="2">
    <location>
        <begin position="21"/>
        <end position="48"/>
    </location>
</feature>
<gene>
    <name evidence="3" type="ORF">BJY22_004291</name>
</gene>
<evidence type="ECO:0000313" key="3">
    <source>
        <dbReference type="EMBL" id="NIK58574.1"/>
    </source>
</evidence>
<evidence type="ECO:0000313" key="4">
    <source>
        <dbReference type="Proteomes" id="UP000555407"/>
    </source>
</evidence>
<feature type="compositionally biased region" description="Low complexity" evidence="1">
    <location>
        <begin position="75"/>
        <end position="86"/>
    </location>
</feature>
<keyword evidence="2" id="KW-0472">Membrane</keyword>
<organism evidence="3 4">
    <name type="scientific">Kribbella shirazensis</name>
    <dbReference type="NCBI Taxonomy" id="1105143"/>
    <lineage>
        <taxon>Bacteria</taxon>
        <taxon>Bacillati</taxon>
        <taxon>Actinomycetota</taxon>
        <taxon>Actinomycetes</taxon>
        <taxon>Propionibacteriales</taxon>
        <taxon>Kribbellaceae</taxon>
        <taxon>Kribbella</taxon>
    </lineage>
</organism>
<dbReference type="EMBL" id="JAASRO010000001">
    <property type="protein sequence ID" value="NIK58574.1"/>
    <property type="molecule type" value="Genomic_DNA"/>
</dbReference>
<feature type="region of interest" description="Disordered" evidence="1">
    <location>
        <begin position="59"/>
        <end position="86"/>
    </location>
</feature>
<dbReference type="Proteomes" id="UP000555407">
    <property type="component" value="Unassembled WGS sequence"/>
</dbReference>
<keyword evidence="4" id="KW-1185">Reference proteome</keyword>
<protein>
    <submittedName>
        <fullName evidence="3">Uncharacterized protein</fullName>
    </submittedName>
</protein>
<reference evidence="3 4" key="1">
    <citation type="submission" date="2020-03" db="EMBL/GenBank/DDBJ databases">
        <title>Sequencing the genomes of 1000 actinobacteria strains.</title>
        <authorList>
            <person name="Klenk H.-P."/>
        </authorList>
    </citation>
    <scope>NUCLEOTIDE SEQUENCE [LARGE SCALE GENOMIC DNA]</scope>
    <source>
        <strain evidence="3 4">DSM 45490</strain>
    </source>
</reference>